<name>A0A9D3YIW6_DREPO</name>
<sequence>MQIWDDTLRKCSKPPFHRARSIYESLLVNCAARDTQHTNTLTSLASLLARVGEGSPEPMVNKRFKRAFVGELRAAAHAQEETKSMRIDGLEEIDQRLFWKKKN</sequence>
<dbReference type="EMBL" id="JAIWYP010000015">
    <property type="protein sequence ID" value="KAH3701572.1"/>
    <property type="molecule type" value="Genomic_DNA"/>
</dbReference>
<keyword evidence="2" id="KW-1185">Reference proteome</keyword>
<dbReference type="Proteomes" id="UP000828390">
    <property type="component" value="Unassembled WGS sequence"/>
</dbReference>
<reference evidence="1" key="1">
    <citation type="journal article" date="2019" name="bioRxiv">
        <title>The Genome of the Zebra Mussel, Dreissena polymorpha: A Resource for Invasive Species Research.</title>
        <authorList>
            <person name="McCartney M.A."/>
            <person name="Auch B."/>
            <person name="Kono T."/>
            <person name="Mallez S."/>
            <person name="Zhang Y."/>
            <person name="Obille A."/>
            <person name="Becker A."/>
            <person name="Abrahante J.E."/>
            <person name="Garbe J."/>
            <person name="Badalamenti J.P."/>
            <person name="Herman A."/>
            <person name="Mangelson H."/>
            <person name="Liachko I."/>
            <person name="Sullivan S."/>
            <person name="Sone E.D."/>
            <person name="Koren S."/>
            <person name="Silverstein K.A.T."/>
            <person name="Beckman K.B."/>
            <person name="Gohl D.M."/>
        </authorList>
    </citation>
    <scope>NUCLEOTIDE SEQUENCE</scope>
    <source>
        <strain evidence="1">Duluth1</strain>
        <tissue evidence="1">Whole animal</tissue>
    </source>
</reference>
<proteinExistence type="predicted"/>
<gene>
    <name evidence="1" type="ORF">DPMN_076560</name>
</gene>
<accession>A0A9D3YIW6</accession>
<organism evidence="1 2">
    <name type="scientific">Dreissena polymorpha</name>
    <name type="common">Zebra mussel</name>
    <name type="synonym">Mytilus polymorpha</name>
    <dbReference type="NCBI Taxonomy" id="45954"/>
    <lineage>
        <taxon>Eukaryota</taxon>
        <taxon>Metazoa</taxon>
        <taxon>Spiralia</taxon>
        <taxon>Lophotrochozoa</taxon>
        <taxon>Mollusca</taxon>
        <taxon>Bivalvia</taxon>
        <taxon>Autobranchia</taxon>
        <taxon>Heteroconchia</taxon>
        <taxon>Euheterodonta</taxon>
        <taxon>Imparidentia</taxon>
        <taxon>Neoheterodontei</taxon>
        <taxon>Myida</taxon>
        <taxon>Dreissenoidea</taxon>
        <taxon>Dreissenidae</taxon>
        <taxon>Dreissena</taxon>
    </lineage>
</organism>
<dbReference type="AlphaFoldDB" id="A0A9D3YIW6"/>
<comment type="caution">
    <text evidence="1">The sequence shown here is derived from an EMBL/GenBank/DDBJ whole genome shotgun (WGS) entry which is preliminary data.</text>
</comment>
<protein>
    <submittedName>
        <fullName evidence="1">Uncharacterized protein</fullName>
    </submittedName>
</protein>
<evidence type="ECO:0000313" key="1">
    <source>
        <dbReference type="EMBL" id="KAH3701572.1"/>
    </source>
</evidence>
<reference evidence="1" key="2">
    <citation type="submission" date="2020-11" db="EMBL/GenBank/DDBJ databases">
        <authorList>
            <person name="McCartney M.A."/>
            <person name="Auch B."/>
            <person name="Kono T."/>
            <person name="Mallez S."/>
            <person name="Becker A."/>
            <person name="Gohl D.M."/>
            <person name="Silverstein K.A.T."/>
            <person name="Koren S."/>
            <person name="Bechman K.B."/>
            <person name="Herman A."/>
            <person name="Abrahante J.E."/>
            <person name="Garbe J."/>
        </authorList>
    </citation>
    <scope>NUCLEOTIDE SEQUENCE</scope>
    <source>
        <strain evidence="1">Duluth1</strain>
        <tissue evidence="1">Whole animal</tissue>
    </source>
</reference>
<evidence type="ECO:0000313" key="2">
    <source>
        <dbReference type="Proteomes" id="UP000828390"/>
    </source>
</evidence>